<dbReference type="PANTHER" id="PTHR30522:SF0">
    <property type="entry name" value="NUCLEOSIDE TRIPHOSPHATE PYROPHOSPHOHYDROLASE"/>
    <property type="match status" value="1"/>
</dbReference>
<evidence type="ECO:0000313" key="5">
    <source>
        <dbReference type="Proteomes" id="UP000522688"/>
    </source>
</evidence>
<dbReference type="GO" id="GO:0046047">
    <property type="term" value="P:TTP catabolic process"/>
    <property type="evidence" value="ECO:0007669"/>
    <property type="project" value="TreeGrafter"/>
</dbReference>
<dbReference type="GO" id="GO:0046076">
    <property type="term" value="P:dTTP catabolic process"/>
    <property type="evidence" value="ECO:0007669"/>
    <property type="project" value="TreeGrafter"/>
</dbReference>
<dbReference type="PANTHER" id="PTHR30522">
    <property type="entry name" value="NUCLEOSIDE TRIPHOSPHATE PYROPHOSPHOHYDROLASE"/>
    <property type="match status" value="1"/>
</dbReference>
<feature type="domain" description="NTP pyrophosphohydrolase MazG-like" evidence="1">
    <location>
        <begin position="34"/>
        <end position="107"/>
    </location>
</feature>
<dbReference type="CDD" id="cd11528">
    <property type="entry name" value="NTP-PPase_MazG_Nterm"/>
    <property type="match status" value="1"/>
</dbReference>
<sequence length="241" mass="26228">MSGQGTPGDEVGALVEVVRRLLADDGGCQWNRDQTPESLVTYLVEETAELVEAIEQGTIDDRREELGDVLYQVVLHSALAERDGAFSLADVVSDVSAKTVRRHPHVFGGDEAADVDEIIRLWSAAKAREKAHRDSVFDGVAVGLPALARAQKIDARRRAAMLPGSGSIEVGPSPSTAPHPGDDVELAFGREVLRLIDALGDDGVDAERAVRRAVREREELLRDVERRVAGRREDGMPRQPE</sequence>
<dbReference type="RefSeq" id="WP_167627389.1">
    <property type="nucleotide sequence ID" value="NZ_BAAAHR010000008.1"/>
</dbReference>
<dbReference type="EC" id="3.6.1.66" evidence="3"/>
<reference evidence="3 5" key="2">
    <citation type="submission" date="2020-07" db="EMBL/GenBank/DDBJ databases">
        <title>Sequencing the genomes of 1000 actinobacteria strains.</title>
        <authorList>
            <person name="Klenk H.-P."/>
        </authorList>
    </citation>
    <scope>NUCLEOTIDE SEQUENCE [LARGE SCALE GENOMIC DNA]</scope>
    <source>
        <strain evidence="3 5">DSM 10309</strain>
    </source>
</reference>
<accession>A0A7W3JIP1</accession>
<comment type="caution">
    <text evidence="3">The sequence shown here is derived from an EMBL/GenBank/DDBJ whole genome shotgun (WGS) entry which is preliminary data.</text>
</comment>
<gene>
    <name evidence="3" type="ORF">FB463_001812</name>
    <name evidence="2" type="ORF">FFA01_26480</name>
</gene>
<protein>
    <submittedName>
        <fullName evidence="3">XTP/dITP diphosphohydrolase</fullName>
        <ecNumber evidence="3">3.6.1.66</ecNumber>
    </submittedName>
</protein>
<dbReference type="GO" id="GO:0046052">
    <property type="term" value="P:UTP catabolic process"/>
    <property type="evidence" value="ECO:0007669"/>
    <property type="project" value="TreeGrafter"/>
</dbReference>
<dbReference type="InterPro" id="IPR048015">
    <property type="entry name" value="NTP-PPase_MazG-like_N"/>
</dbReference>
<evidence type="ECO:0000313" key="3">
    <source>
        <dbReference type="EMBL" id="MBA8813563.1"/>
    </source>
</evidence>
<dbReference type="GO" id="GO:0036220">
    <property type="term" value="F:ITP diphosphatase activity"/>
    <property type="evidence" value="ECO:0007669"/>
    <property type="project" value="UniProtKB-EC"/>
</dbReference>
<keyword evidence="3" id="KW-0378">Hydrolase</keyword>
<dbReference type="Gene3D" id="1.10.287.1080">
    <property type="entry name" value="MazG-like"/>
    <property type="match status" value="1"/>
</dbReference>
<dbReference type="InterPro" id="IPR011551">
    <property type="entry name" value="NTP_PyrPHydrolase_MazG"/>
</dbReference>
<dbReference type="SUPFAM" id="SSF101386">
    <property type="entry name" value="all-alpha NTP pyrophosphatases"/>
    <property type="match status" value="1"/>
</dbReference>
<dbReference type="AlphaFoldDB" id="A0A7W3JIP1"/>
<dbReference type="GO" id="GO:0046081">
    <property type="term" value="P:dUTP catabolic process"/>
    <property type="evidence" value="ECO:0007669"/>
    <property type="project" value="TreeGrafter"/>
</dbReference>
<dbReference type="GO" id="GO:0006203">
    <property type="term" value="P:dGTP catabolic process"/>
    <property type="evidence" value="ECO:0007669"/>
    <property type="project" value="TreeGrafter"/>
</dbReference>
<dbReference type="Proteomes" id="UP000522688">
    <property type="component" value="Unassembled WGS sequence"/>
</dbReference>
<reference evidence="2 4" key="1">
    <citation type="submission" date="2019-07" db="EMBL/GenBank/DDBJ databases">
        <title>Whole genome shotgun sequence of Frigoribacterium faeni NBRC 103066.</title>
        <authorList>
            <person name="Hosoyama A."/>
            <person name="Uohara A."/>
            <person name="Ohji S."/>
            <person name="Ichikawa N."/>
        </authorList>
    </citation>
    <scope>NUCLEOTIDE SEQUENCE [LARGE SCALE GENOMIC DNA]</scope>
    <source>
        <strain evidence="2 4">NBRC 103066</strain>
    </source>
</reference>
<dbReference type="Proteomes" id="UP000321154">
    <property type="component" value="Unassembled WGS sequence"/>
</dbReference>
<dbReference type="EMBL" id="BJUV01000034">
    <property type="protein sequence ID" value="GEK84339.1"/>
    <property type="molecule type" value="Genomic_DNA"/>
</dbReference>
<evidence type="ECO:0000313" key="4">
    <source>
        <dbReference type="Proteomes" id="UP000321154"/>
    </source>
</evidence>
<evidence type="ECO:0000313" key="2">
    <source>
        <dbReference type="EMBL" id="GEK84339.1"/>
    </source>
</evidence>
<keyword evidence="4" id="KW-1185">Reference proteome</keyword>
<proteinExistence type="predicted"/>
<dbReference type="EMBL" id="JACGWW010000002">
    <property type="protein sequence ID" value="MBA8813563.1"/>
    <property type="molecule type" value="Genomic_DNA"/>
</dbReference>
<dbReference type="Pfam" id="PF03819">
    <property type="entry name" value="MazG"/>
    <property type="match status" value="1"/>
</dbReference>
<organism evidence="3 5">
    <name type="scientific">Frigoribacterium faeni</name>
    <dbReference type="NCBI Taxonomy" id="145483"/>
    <lineage>
        <taxon>Bacteria</taxon>
        <taxon>Bacillati</taxon>
        <taxon>Actinomycetota</taxon>
        <taxon>Actinomycetes</taxon>
        <taxon>Micrococcales</taxon>
        <taxon>Microbacteriaceae</taxon>
        <taxon>Frigoribacterium</taxon>
    </lineage>
</organism>
<name>A0A7W3JIP1_9MICO</name>
<evidence type="ECO:0000259" key="1">
    <source>
        <dbReference type="Pfam" id="PF03819"/>
    </source>
</evidence>
<dbReference type="InterPro" id="IPR004518">
    <property type="entry name" value="MazG-like_dom"/>
</dbReference>
<dbReference type="GO" id="GO:0046061">
    <property type="term" value="P:dATP catabolic process"/>
    <property type="evidence" value="ECO:0007669"/>
    <property type="project" value="TreeGrafter"/>
</dbReference>